<accession>A0ABX1T243</accession>
<keyword evidence="2 13" id="KW-0813">Transport</keyword>
<evidence type="ECO:0000256" key="10">
    <source>
        <dbReference type="ARBA" id="ARBA00025198"/>
    </source>
</evidence>
<dbReference type="PANTHER" id="PTHR33445">
    <property type="entry name" value="ATP SYNTHASE SUBUNIT B', CHLOROPLASTIC"/>
    <property type="match status" value="1"/>
</dbReference>
<evidence type="ECO:0000256" key="14">
    <source>
        <dbReference type="RuleBase" id="RU003848"/>
    </source>
</evidence>
<keyword evidence="3 13" id="KW-0138">CF(0)</keyword>
<evidence type="ECO:0000313" key="18">
    <source>
        <dbReference type="Proteomes" id="UP001166004"/>
    </source>
</evidence>
<dbReference type="PANTHER" id="PTHR33445:SF1">
    <property type="entry name" value="ATP SYNTHASE SUBUNIT B"/>
    <property type="match status" value="1"/>
</dbReference>
<evidence type="ECO:0000256" key="7">
    <source>
        <dbReference type="ARBA" id="ARBA00023065"/>
    </source>
</evidence>
<feature type="transmembrane region" description="Helical" evidence="13">
    <location>
        <begin position="38"/>
        <end position="59"/>
    </location>
</feature>
<organism evidence="17 18">
    <name type="scientific">Pelagibacter ubique</name>
    <dbReference type="NCBI Taxonomy" id="198252"/>
    <lineage>
        <taxon>Bacteria</taxon>
        <taxon>Pseudomonadati</taxon>
        <taxon>Pseudomonadota</taxon>
        <taxon>Alphaproteobacteria</taxon>
        <taxon>Candidatus Pelagibacterales</taxon>
        <taxon>Candidatus Pelagibacteraceae</taxon>
        <taxon>Candidatus Pelagibacter</taxon>
    </lineage>
</organism>
<comment type="function">
    <text evidence="10 13">F(1)F(0) ATP synthase produces ATP from ADP in the presence of a proton or sodium gradient. F-type ATPases consist of two structural domains, F(1) containing the extramembraneous catalytic core and F(0) containing the membrane proton channel, linked together by a central stalk and a peripheral stalk. During catalysis, ATP synthesis in the catalytic domain of F(1) is coupled via a rotary mechanism of the central stalk subunits to proton translocation.</text>
</comment>
<keyword evidence="9 13" id="KW-0066">ATP synthesis</keyword>
<reference evidence="17 18" key="1">
    <citation type="submission" date="2019-07" db="EMBL/GenBank/DDBJ databases">
        <title>SAR11 Genome Evolution.</title>
        <authorList>
            <person name="Giovannoni S."/>
        </authorList>
    </citation>
    <scope>NUCLEOTIDE SEQUENCE [LARGE SCALE GENOMIC DNA]</scope>
    <source>
        <strain evidence="17 18">HTCC9565</strain>
    </source>
</reference>
<keyword evidence="4 13" id="KW-0812">Transmembrane</keyword>
<evidence type="ECO:0000256" key="15">
    <source>
        <dbReference type="SAM" id="Coils"/>
    </source>
</evidence>
<evidence type="ECO:0000256" key="4">
    <source>
        <dbReference type="ARBA" id="ARBA00022692"/>
    </source>
</evidence>
<evidence type="ECO:0000256" key="8">
    <source>
        <dbReference type="ARBA" id="ARBA00023136"/>
    </source>
</evidence>
<dbReference type="Proteomes" id="UP001166004">
    <property type="component" value="Unassembled WGS sequence"/>
</dbReference>
<dbReference type="InterPro" id="IPR002146">
    <property type="entry name" value="ATP_synth_b/b'su_bac/chlpt"/>
</dbReference>
<keyword evidence="8 13" id="KW-0472">Membrane</keyword>
<keyword evidence="16" id="KW-0732">Signal</keyword>
<evidence type="ECO:0000256" key="6">
    <source>
        <dbReference type="ARBA" id="ARBA00022989"/>
    </source>
</evidence>
<protein>
    <recommendedName>
        <fullName evidence="13">ATP synthase subunit b</fullName>
    </recommendedName>
    <alternativeName>
        <fullName evidence="13">ATP synthase F(0) sector subunit b</fullName>
    </alternativeName>
    <alternativeName>
        <fullName evidence="13">ATPase subunit I</fullName>
    </alternativeName>
    <alternativeName>
        <fullName evidence="13">F-type ATPase subunit b</fullName>
        <shortName evidence="13">F-ATPase subunit b</shortName>
    </alternativeName>
</protein>
<dbReference type="EMBL" id="LANA01000001">
    <property type="protein sequence ID" value="NMN67524.1"/>
    <property type="molecule type" value="Genomic_DNA"/>
</dbReference>
<evidence type="ECO:0000256" key="1">
    <source>
        <dbReference type="ARBA" id="ARBA00005513"/>
    </source>
</evidence>
<dbReference type="Pfam" id="PF00430">
    <property type="entry name" value="ATP-synt_B"/>
    <property type="match status" value="1"/>
</dbReference>
<feature type="signal peptide" evidence="16">
    <location>
        <begin position="1"/>
        <end position="22"/>
    </location>
</feature>
<dbReference type="RefSeq" id="WP_248289210.1">
    <property type="nucleotide sequence ID" value="NZ_LANA01000001.1"/>
</dbReference>
<name>A0ABX1T243_PELUQ</name>
<keyword evidence="18" id="KW-1185">Reference proteome</keyword>
<comment type="caution">
    <text evidence="17">The sequence shown here is derived from an EMBL/GenBank/DDBJ whole genome shotgun (WGS) entry which is preliminary data.</text>
</comment>
<feature type="chain" id="PRO_5046089780" description="ATP synthase subunit b" evidence="16">
    <location>
        <begin position="23"/>
        <end position="196"/>
    </location>
</feature>
<evidence type="ECO:0000256" key="16">
    <source>
        <dbReference type="SAM" id="SignalP"/>
    </source>
</evidence>
<keyword evidence="5 13" id="KW-0375">Hydrogen ion transport</keyword>
<evidence type="ECO:0000313" key="17">
    <source>
        <dbReference type="EMBL" id="NMN67524.1"/>
    </source>
</evidence>
<comment type="similarity">
    <text evidence="1 13 14">Belongs to the ATPase B chain family.</text>
</comment>
<evidence type="ECO:0000256" key="5">
    <source>
        <dbReference type="ARBA" id="ARBA00022781"/>
    </source>
</evidence>
<evidence type="ECO:0000256" key="9">
    <source>
        <dbReference type="ARBA" id="ARBA00023310"/>
    </source>
</evidence>
<evidence type="ECO:0000256" key="11">
    <source>
        <dbReference type="ARBA" id="ARBA00025614"/>
    </source>
</evidence>
<keyword evidence="15" id="KW-0175">Coiled coil</keyword>
<evidence type="ECO:0000256" key="13">
    <source>
        <dbReference type="HAMAP-Rule" id="MF_01398"/>
    </source>
</evidence>
<keyword evidence="6 13" id="KW-1133">Transmembrane helix</keyword>
<evidence type="ECO:0000256" key="3">
    <source>
        <dbReference type="ARBA" id="ARBA00022547"/>
    </source>
</evidence>
<gene>
    <name evidence="13" type="primary">atpF</name>
    <name evidence="17" type="ORF">VP91_00006670</name>
</gene>
<keyword evidence="13" id="KW-1003">Cell membrane</keyword>
<dbReference type="CDD" id="cd06503">
    <property type="entry name" value="ATP-synt_Fo_b"/>
    <property type="match status" value="1"/>
</dbReference>
<evidence type="ECO:0000256" key="12">
    <source>
        <dbReference type="ARBA" id="ARBA00037847"/>
    </source>
</evidence>
<comment type="subcellular location">
    <subcellularLocation>
        <location evidence="13">Cell membrane</location>
        <topology evidence="13">Single-pass membrane protein</topology>
    </subcellularLocation>
    <subcellularLocation>
        <location evidence="12">Endomembrane system</location>
        <topology evidence="12">Single-pass membrane protein</topology>
    </subcellularLocation>
</comment>
<sequence>MIKKIFFQSIFLSFLFFMEAFAAESGGMPQLNPEFWISQIFWLTITFGILYVVLSKLILPKISSNLETRKSQIVDNIEAAEKQREQSELNIVEYEKIIQDSKNEAKNYFKQSREKVLKDINLKKNALDKELSLEIQKAESEIQELRDKAPEKINKIAVETSTNLLQRLIGAEVNNSSISAIVDDLSRKKMDKYYGN</sequence>
<dbReference type="InterPro" id="IPR050059">
    <property type="entry name" value="ATP_synthase_B_chain"/>
</dbReference>
<evidence type="ECO:0000256" key="2">
    <source>
        <dbReference type="ARBA" id="ARBA00022448"/>
    </source>
</evidence>
<proteinExistence type="inferred from homology"/>
<feature type="coiled-coil region" evidence="15">
    <location>
        <begin position="63"/>
        <end position="155"/>
    </location>
</feature>
<dbReference type="HAMAP" id="MF_01398">
    <property type="entry name" value="ATP_synth_b_bprime"/>
    <property type="match status" value="1"/>
</dbReference>
<keyword evidence="7 13" id="KW-0406">Ion transport</keyword>
<comment type="function">
    <text evidence="11">Component of the F(0) channel, it forms part of the peripheral stalk, linking F(1) to F(0). The b'-subunit is a diverged and duplicated form of b found in plants and photosynthetic bacteria.</text>
</comment>
<comment type="subunit">
    <text evidence="13">F-type ATPases have 2 components, F(1) - the catalytic core - and F(0) - the membrane proton channel. F(1) has five subunits: alpha(3), beta(3), gamma(1), delta(1), epsilon(1). F(0) has three main subunits: a(1), b(2) and c(10-14). The alpha and beta chains form an alternating ring which encloses part of the gamma chain. F(1) is attached to F(0) by a central stalk formed by the gamma and epsilon chains, while a peripheral stalk is formed by the delta and b chains.</text>
</comment>